<dbReference type="GO" id="GO:0016705">
    <property type="term" value="F:oxidoreductase activity, acting on paired donors, with incorporation or reduction of molecular oxygen"/>
    <property type="evidence" value="ECO:0007669"/>
    <property type="project" value="InterPro"/>
</dbReference>
<name>A0A6A6MFD0_HEVBR</name>
<dbReference type="GO" id="GO:0006508">
    <property type="term" value="P:proteolysis"/>
    <property type="evidence" value="ECO:0007669"/>
    <property type="project" value="InterPro"/>
</dbReference>
<keyword evidence="5" id="KW-0560">Oxidoreductase</keyword>
<dbReference type="InterPro" id="IPR001128">
    <property type="entry name" value="Cyt_P450"/>
</dbReference>
<comment type="similarity">
    <text evidence="2">Belongs to the cytochrome P450 family.</text>
</comment>
<dbReference type="PANTHER" id="PTHR24296">
    <property type="entry name" value="CYTOCHROME P450"/>
    <property type="match status" value="1"/>
</dbReference>
<dbReference type="Pfam" id="PF00082">
    <property type="entry name" value="Peptidase_S8"/>
    <property type="match status" value="1"/>
</dbReference>
<evidence type="ECO:0000256" key="6">
    <source>
        <dbReference type="ARBA" id="ARBA00023004"/>
    </source>
</evidence>
<keyword evidence="6 8" id="KW-0408">Iron</keyword>
<evidence type="ECO:0000256" key="2">
    <source>
        <dbReference type="ARBA" id="ARBA00010617"/>
    </source>
</evidence>
<feature type="binding site" description="axial binding residue" evidence="8">
    <location>
        <position position="408"/>
    </location>
    <ligand>
        <name>heme</name>
        <dbReference type="ChEBI" id="CHEBI:30413"/>
    </ligand>
    <ligandPart>
        <name>Fe</name>
        <dbReference type="ChEBI" id="CHEBI:18248"/>
    </ligandPart>
</feature>
<dbReference type="InterPro" id="IPR002401">
    <property type="entry name" value="Cyt_P450_E_grp-I"/>
</dbReference>
<keyword evidence="7" id="KW-0503">Monooxygenase</keyword>
<dbReference type="GO" id="GO:0020037">
    <property type="term" value="F:heme binding"/>
    <property type="evidence" value="ECO:0007669"/>
    <property type="project" value="InterPro"/>
</dbReference>
<evidence type="ECO:0000259" key="9">
    <source>
        <dbReference type="Pfam" id="PF00082"/>
    </source>
</evidence>
<keyword evidence="3 8" id="KW-0349">Heme</keyword>
<evidence type="ECO:0000313" key="11">
    <source>
        <dbReference type="Proteomes" id="UP000467840"/>
    </source>
</evidence>
<keyword evidence="11" id="KW-1185">Reference proteome</keyword>
<evidence type="ECO:0000313" key="10">
    <source>
        <dbReference type="EMBL" id="KAF2311093.1"/>
    </source>
</evidence>
<dbReference type="InterPro" id="IPR036852">
    <property type="entry name" value="Peptidase_S8/S53_dom_sf"/>
</dbReference>
<comment type="caution">
    <text evidence="10">The sequence shown here is derived from an EMBL/GenBank/DDBJ whole genome shotgun (WGS) entry which is preliminary data.</text>
</comment>
<evidence type="ECO:0000256" key="4">
    <source>
        <dbReference type="ARBA" id="ARBA00022723"/>
    </source>
</evidence>
<dbReference type="Gene3D" id="3.40.50.200">
    <property type="entry name" value="Peptidase S8/S53 domain"/>
    <property type="match status" value="1"/>
</dbReference>
<dbReference type="Pfam" id="PF00067">
    <property type="entry name" value="p450"/>
    <property type="match status" value="1"/>
</dbReference>
<dbReference type="SUPFAM" id="SSF48264">
    <property type="entry name" value="Cytochrome P450"/>
    <property type="match status" value="1"/>
</dbReference>
<dbReference type="PRINTS" id="PR00385">
    <property type="entry name" value="P450"/>
</dbReference>
<sequence length="461" mass="51968">MDFIGLPNTAQRKLQTEGNIVVGLLDTGINPESESFKDDGFGPLPKKWKGTCGHFANFSGCNKKIIGARHFKLDRNPDPNDILSPIDVDGHGTHTSSTVAGNQVPGASLFGLARGDARGAVPAARVAMYKDLFMKSSLDSIFKILIGVELDSLCGSYEEGIKFCNAFDDANALSLWRYVDVLWKIKRFLNIGSEATLKKHIKVVDDFVYKQINSKLEQMHNLKDDFSKKKDDILSRFMQVNQADPTYLRDVVLNFVIAGRDTTSATLSWFIYMLCKNPAVQEKVAKEVREVTEGKQTKNFADFATSVDEEALEKMNYLHATITETLRLYPAVPVDAKTCFADDIMPDGFSVSRGDMVAYIPYGMGRMKFIWGDDAEEYKPERWLNEDGVFRQQSPFKFTAFQAGPRICLGKEFAYMQMKIFSAVLLDYFIFKLRDENKPVNCRTTFNLRIDGGLHVYALDR</sequence>
<dbReference type="GO" id="GO:0005506">
    <property type="term" value="F:iron ion binding"/>
    <property type="evidence" value="ECO:0007669"/>
    <property type="project" value="InterPro"/>
</dbReference>
<keyword evidence="4 8" id="KW-0479">Metal-binding</keyword>
<dbReference type="GO" id="GO:0004252">
    <property type="term" value="F:serine-type endopeptidase activity"/>
    <property type="evidence" value="ECO:0007669"/>
    <property type="project" value="InterPro"/>
</dbReference>
<dbReference type="EMBL" id="JAAGAX010000006">
    <property type="protein sequence ID" value="KAF2311093.1"/>
    <property type="molecule type" value="Genomic_DNA"/>
</dbReference>
<evidence type="ECO:0000256" key="1">
    <source>
        <dbReference type="ARBA" id="ARBA00001971"/>
    </source>
</evidence>
<accession>A0A6A6MFD0</accession>
<comment type="cofactor">
    <cofactor evidence="1 8">
        <name>heme</name>
        <dbReference type="ChEBI" id="CHEBI:30413"/>
    </cofactor>
</comment>
<dbReference type="Proteomes" id="UP000467840">
    <property type="component" value="Chromosome 14"/>
</dbReference>
<evidence type="ECO:0000256" key="7">
    <source>
        <dbReference type="ARBA" id="ARBA00023033"/>
    </source>
</evidence>
<dbReference type="InterPro" id="IPR036396">
    <property type="entry name" value="Cyt_P450_sf"/>
</dbReference>
<dbReference type="SUPFAM" id="SSF52743">
    <property type="entry name" value="Subtilisin-like"/>
    <property type="match status" value="1"/>
</dbReference>
<dbReference type="AlphaFoldDB" id="A0A6A6MFD0"/>
<evidence type="ECO:0000256" key="8">
    <source>
        <dbReference type="PIRSR" id="PIRSR602401-1"/>
    </source>
</evidence>
<dbReference type="PRINTS" id="PR00463">
    <property type="entry name" value="EP450I"/>
</dbReference>
<reference evidence="10 11" key="1">
    <citation type="journal article" date="2020" name="Mol. Plant">
        <title>The Chromosome-Based Rubber Tree Genome Provides New Insights into Spurge Genome Evolution and Rubber Biosynthesis.</title>
        <authorList>
            <person name="Liu J."/>
            <person name="Shi C."/>
            <person name="Shi C.C."/>
            <person name="Li W."/>
            <person name="Zhang Q.J."/>
            <person name="Zhang Y."/>
            <person name="Li K."/>
            <person name="Lu H.F."/>
            <person name="Shi C."/>
            <person name="Zhu S.T."/>
            <person name="Xiao Z.Y."/>
            <person name="Nan H."/>
            <person name="Yue Y."/>
            <person name="Zhu X.G."/>
            <person name="Wu Y."/>
            <person name="Hong X.N."/>
            <person name="Fan G.Y."/>
            <person name="Tong Y."/>
            <person name="Zhang D."/>
            <person name="Mao C.L."/>
            <person name="Liu Y.L."/>
            <person name="Hao S.J."/>
            <person name="Liu W.Q."/>
            <person name="Lv M.Q."/>
            <person name="Zhang H.B."/>
            <person name="Liu Y."/>
            <person name="Hu-Tang G.R."/>
            <person name="Wang J.P."/>
            <person name="Wang J.H."/>
            <person name="Sun Y.H."/>
            <person name="Ni S.B."/>
            <person name="Chen W.B."/>
            <person name="Zhang X.C."/>
            <person name="Jiao Y.N."/>
            <person name="Eichler E.E."/>
            <person name="Li G.H."/>
            <person name="Liu X."/>
            <person name="Gao L.Z."/>
        </authorList>
    </citation>
    <scope>NUCLEOTIDE SEQUENCE [LARGE SCALE GENOMIC DNA]</scope>
    <source>
        <strain evidence="11">cv. GT1</strain>
        <tissue evidence="10">Leaf</tissue>
    </source>
</reference>
<dbReference type="Gene3D" id="1.10.630.10">
    <property type="entry name" value="Cytochrome P450"/>
    <property type="match status" value="1"/>
</dbReference>
<evidence type="ECO:0000256" key="5">
    <source>
        <dbReference type="ARBA" id="ARBA00023002"/>
    </source>
</evidence>
<dbReference type="GO" id="GO:0004497">
    <property type="term" value="F:monooxygenase activity"/>
    <property type="evidence" value="ECO:0007669"/>
    <property type="project" value="UniProtKB-KW"/>
</dbReference>
<feature type="domain" description="Peptidase S8/S53" evidence="9">
    <location>
        <begin position="19"/>
        <end position="127"/>
    </location>
</feature>
<proteinExistence type="inferred from homology"/>
<protein>
    <recommendedName>
        <fullName evidence="9">Peptidase S8/S53 domain-containing protein</fullName>
    </recommendedName>
</protein>
<gene>
    <name evidence="10" type="ORF">GH714_019453</name>
</gene>
<evidence type="ECO:0000256" key="3">
    <source>
        <dbReference type="ARBA" id="ARBA00022617"/>
    </source>
</evidence>
<dbReference type="InterPro" id="IPR000209">
    <property type="entry name" value="Peptidase_S8/S53_dom"/>
</dbReference>
<organism evidence="10 11">
    <name type="scientific">Hevea brasiliensis</name>
    <name type="common">Para rubber tree</name>
    <name type="synonym">Siphonia brasiliensis</name>
    <dbReference type="NCBI Taxonomy" id="3981"/>
    <lineage>
        <taxon>Eukaryota</taxon>
        <taxon>Viridiplantae</taxon>
        <taxon>Streptophyta</taxon>
        <taxon>Embryophyta</taxon>
        <taxon>Tracheophyta</taxon>
        <taxon>Spermatophyta</taxon>
        <taxon>Magnoliopsida</taxon>
        <taxon>eudicotyledons</taxon>
        <taxon>Gunneridae</taxon>
        <taxon>Pentapetalae</taxon>
        <taxon>rosids</taxon>
        <taxon>fabids</taxon>
        <taxon>Malpighiales</taxon>
        <taxon>Euphorbiaceae</taxon>
        <taxon>Crotonoideae</taxon>
        <taxon>Micrandreae</taxon>
        <taxon>Hevea</taxon>
    </lineage>
</organism>